<organism evidence="1 2">
    <name type="scientific">Marinospirillum alkaliphilum DSM 21637</name>
    <dbReference type="NCBI Taxonomy" id="1122209"/>
    <lineage>
        <taxon>Bacteria</taxon>
        <taxon>Pseudomonadati</taxon>
        <taxon>Pseudomonadota</taxon>
        <taxon>Gammaproteobacteria</taxon>
        <taxon>Oceanospirillales</taxon>
        <taxon>Oceanospirillaceae</taxon>
        <taxon>Marinospirillum</taxon>
    </lineage>
</organism>
<dbReference type="EMBL" id="FPJW01000021">
    <property type="protein sequence ID" value="SFX81621.1"/>
    <property type="molecule type" value="Genomic_DNA"/>
</dbReference>
<sequence>TLAAGSGTAAFGGVIGGTTALTSLAVTAGNITLGGNVTTTGAQTYTGPMTLTGGTGVTRSLNAGAGQITLGSVNATGESLTLQGNAILNGALTGLSELDISGTTTLNTGSITTTGNQSYNGTLTLTEATSLTSTGGDISFNGIAGATQNLTTEASSGTTFFTGDILALGVLDVTGAASLGGSITTSGSQTYQGVVTLTDATSLTTTNQNIDFQSGIQGDYALTLNTGSADILISGTSNLYSLTLTQARHVTLQDIALNEAFLQVAGTGTTAFNGDLSASTLELTTQSMQLAANKTLNSTAGNITVYSDGLLIGADASLNAGSGTVTLAPQTQTNTLQVCSTTSCSGSGFDSTYDLGTLSITAGTITVGRTSHTGNITLQSIAYGYNLTLENAAAGYIRVAGTVEGSGGFLNLNSNGGSIQLGGSITTTGNQTYSGNLSLTDTTNLNSTAGNISLNSISGGGYNLTTTTAAGFNSLFTGTTA</sequence>
<accession>A0A1K2A7F0</accession>
<protein>
    <submittedName>
        <fullName evidence="1">Uncharacterized protein</fullName>
    </submittedName>
</protein>
<dbReference type="RefSeq" id="WP_218163537.1">
    <property type="nucleotide sequence ID" value="NZ_FPJW01000021.1"/>
</dbReference>
<keyword evidence="2" id="KW-1185">Reference proteome</keyword>
<dbReference type="AlphaFoldDB" id="A0A1K2A7F0"/>
<reference evidence="1 2" key="1">
    <citation type="submission" date="2016-11" db="EMBL/GenBank/DDBJ databases">
        <authorList>
            <person name="Jaros S."/>
            <person name="Januszkiewicz K."/>
            <person name="Wedrychowicz H."/>
        </authorList>
    </citation>
    <scope>NUCLEOTIDE SEQUENCE [LARGE SCALE GENOMIC DNA]</scope>
    <source>
        <strain evidence="1 2">DSM 21637</strain>
    </source>
</reference>
<dbReference type="STRING" id="1122209.SAMN02745752_02965"/>
<feature type="non-terminal residue" evidence="1">
    <location>
        <position position="1"/>
    </location>
</feature>
<feature type="non-terminal residue" evidence="1">
    <location>
        <position position="481"/>
    </location>
</feature>
<name>A0A1K2A7F0_9GAMM</name>
<evidence type="ECO:0000313" key="1">
    <source>
        <dbReference type="EMBL" id="SFX81621.1"/>
    </source>
</evidence>
<gene>
    <name evidence="1" type="ORF">SAMN02745752_02965</name>
</gene>
<evidence type="ECO:0000313" key="2">
    <source>
        <dbReference type="Proteomes" id="UP000182350"/>
    </source>
</evidence>
<dbReference type="Proteomes" id="UP000182350">
    <property type="component" value="Unassembled WGS sequence"/>
</dbReference>
<proteinExistence type="predicted"/>